<feature type="domain" description="Leucine-binding protein" evidence="3">
    <location>
        <begin position="77"/>
        <end position="419"/>
    </location>
</feature>
<sequence>MLRSDRGVGGWWRAAAGNEKDVAGGTGDGVPAAVGAGRPAVDRRSLLRWAGTAAVAAPAAGLLAACGGSSTSDGPRKVRLGYVTSRTGTLSAYSVVDSYIVQTMQTLLADGVKVGGRTYPVEIFVRDSESDRHRAGIAATDLIFKDKVDIVLVGGTSDTAIPVADQCEINQVPCISTNAPWQSWWNGRGGNVDMPFNWTYHFFWGMEDVVATYVAMWRQLGITKVGLMYPADDDGQAFAHPDFGIPTIRNFNFQLTSPASSGYQAGATSFETYLTAFKNAGVQAVVGIPQAADLATFRRQTRTMDFTPKALTMSKALDFQEDVLALGSTGDGLTTEIAWSPSHPYRSSLTNKSSLDLANDFDGARGRGWTQTLGYSYALFEVAVKALGGAASLEREAIAAAIKEVEAQTIVGPVAFGSQPNVPKNVARTTLVGGQWDQVDNRFALKVVNNSGNSKVAVDAQLRELPPPV</sequence>
<dbReference type="PANTHER" id="PTHR30483">
    <property type="entry name" value="LEUCINE-SPECIFIC-BINDING PROTEIN"/>
    <property type="match status" value="1"/>
</dbReference>
<evidence type="ECO:0000313" key="4">
    <source>
        <dbReference type="EMBL" id="THJ75174.1"/>
    </source>
</evidence>
<dbReference type="SUPFAM" id="SSF53822">
    <property type="entry name" value="Periplasmic binding protein-like I"/>
    <property type="match status" value="1"/>
</dbReference>
<evidence type="ECO:0000256" key="2">
    <source>
        <dbReference type="ARBA" id="ARBA00022729"/>
    </source>
</evidence>
<keyword evidence="5" id="KW-1185">Reference proteome</keyword>
<dbReference type="Gene3D" id="3.40.50.2300">
    <property type="match status" value="2"/>
</dbReference>
<protein>
    <submittedName>
        <fullName evidence="4">Twin-arginine translocation pathway signal protein</fullName>
    </submittedName>
</protein>
<evidence type="ECO:0000313" key="5">
    <source>
        <dbReference type="Proteomes" id="UP000305282"/>
    </source>
</evidence>
<comment type="caution">
    <text evidence="4">The sequence shown here is derived from an EMBL/GenBank/DDBJ whole genome shotgun (WGS) entry which is preliminary data.</text>
</comment>
<proteinExistence type="inferred from homology"/>
<reference evidence="4 5" key="1">
    <citation type="submission" date="2019-04" db="EMBL/GenBank/DDBJ databases">
        <title>Draft genome sequences for three unisolated Alnus-infective Frankia Sp+ strains, AgTrS, AiOr and AvVan, the first sequenced Frankia strains able to sporulate in-planta.</title>
        <authorList>
            <person name="Bethencourt L."/>
            <person name="Vautrin F."/>
            <person name="Taib N."/>
            <person name="Dubost A."/>
            <person name="Castro-Garcia L."/>
            <person name="Imbaud O."/>
            <person name="Abrouk D."/>
            <person name="Fournier P."/>
            <person name="Briolay J."/>
            <person name="Nguyen A."/>
            <person name="Normand P."/>
            <person name="Fernandez M.P."/>
            <person name="Brochier-Armanet C."/>
            <person name="Herrera-Belaroussi A."/>
        </authorList>
    </citation>
    <scope>NUCLEOTIDE SEQUENCE [LARGE SCALE GENOMIC DNA]</scope>
    <source>
        <strain evidence="4 5">AvVan</strain>
    </source>
</reference>
<dbReference type="PANTHER" id="PTHR30483:SF6">
    <property type="entry name" value="PERIPLASMIC BINDING PROTEIN OF ABC TRANSPORTER FOR NATURAL AMINO ACIDS"/>
    <property type="match status" value="1"/>
</dbReference>
<keyword evidence="2" id="KW-0732">Signal</keyword>
<name>A0A4S5ERV8_9ACTN</name>
<accession>A0A4S5ERV8</accession>
<dbReference type="Pfam" id="PF13458">
    <property type="entry name" value="Peripla_BP_6"/>
    <property type="match status" value="1"/>
</dbReference>
<gene>
    <name evidence="4" type="ORF">E7Y31_07060</name>
</gene>
<evidence type="ECO:0000259" key="3">
    <source>
        <dbReference type="Pfam" id="PF13458"/>
    </source>
</evidence>
<evidence type="ECO:0000256" key="1">
    <source>
        <dbReference type="ARBA" id="ARBA00010062"/>
    </source>
</evidence>
<dbReference type="AlphaFoldDB" id="A0A4S5ERV8"/>
<organism evidence="4 5">
    <name type="scientific">Candidatus Frankia alpina</name>
    <dbReference type="NCBI Taxonomy" id="2699483"/>
    <lineage>
        <taxon>Bacteria</taxon>
        <taxon>Bacillati</taxon>
        <taxon>Actinomycetota</taxon>
        <taxon>Actinomycetes</taxon>
        <taxon>Frankiales</taxon>
        <taxon>Frankiaceae</taxon>
        <taxon>Frankia</taxon>
    </lineage>
</organism>
<dbReference type="OrthoDB" id="6753945at2"/>
<dbReference type="InterPro" id="IPR028082">
    <property type="entry name" value="Peripla_BP_I"/>
</dbReference>
<dbReference type="Proteomes" id="UP000305282">
    <property type="component" value="Unassembled WGS sequence"/>
</dbReference>
<comment type="similarity">
    <text evidence="1">Belongs to the leucine-binding protein family.</text>
</comment>
<dbReference type="InterPro" id="IPR028081">
    <property type="entry name" value="Leu-bd"/>
</dbReference>
<dbReference type="CDD" id="cd06337">
    <property type="entry name" value="PBP1_ABC_ligand_binding-like"/>
    <property type="match status" value="1"/>
</dbReference>
<dbReference type="EMBL" id="SSXH01000114">
    <property type="protein sequence ID" value="THJ75174.1"/>
    <property type="molecule type" value="Genomic_DNA"/>
</dbReference>
<dbReference type="InterPro" id="IPR051010">
    <property type="entry name" value="BCAA_transport"/>
</dbReference>